<dbReference type="GO" id="GO:0003677">
    <property type="term" value="F:DNA binding"/>
    <property type="evidence" value="ECO:0007669"/>
    <property type="project" value="UniProtKB-KW"/>
</dbReference>
<evidence type="ECO:0000256" key="6">
    <source>
        <dbReference type="ARBA" id="ARBA00023015"/>
    </source>
</evidence>
<sequence>MAPPIIIQDFTKICRCCMEVASYDIFKTYFENEPLSKLLLTCTNLRVPRNDTLPKNICQSCLQQLISAYIFNQKVCKTQTAICEIAKVLDKAKFKKNVNISSDHDYHNAKRNKGLKQNLEMMERTEEQDAAENITPIKVEMDSNEDEYLEEHTQHMQVDGTEVKYIKQQGGDEEQEYWLEEAAEGEGEAADGEGQPIEGYDEMNNIFETVKVINPLAQFQEANYIEEEGQEEDREEYETLEQYENGETEEQQVVMRRPKKKVHICQVCSEAFATARQLQVHSEEVNHPQKFCTTCYEFFHSYSALIKHCMDTKHPRPQMFKCPYCFKKCDNKKTLVAHVRCHVKSRNVKVVKDKEGNLGCQICKTAYANMYDLRQHYKENVESHLTCSICLRRFSALTKLKNHLKAHSNEKPHECQICGLRFNLENNLERHLKIHAQDVKAYRCQYCPKVFTRRLMLEQHEKLHGTTNYLCTECGKVFTSGGFLKKHVERYHLGLANQKNQRGPHECELCGKVLSCKATLYSHMRNVHEKTQKLFPCVICGKVLKTKTSLELHVNYHTGNCPFKCDICGKAFTNATTLKSHSLIHTDERPYSCHICHKTFKQKPHLNTHILTIHTGIKPFACSYCDKTFALNGNLSQHLKTHTGCKSPFVCSVCNKAFYFASRLRKHEKIHMK</sequence>
<evidence type="ECO:0000256" key="5">
    <source>
        <dbReference type="ARBA" id="ARBA00022833"/>
    </source>
</evidence>
<feature type="domain" description="C2H2-type" evidence="12">
    <location>
        <begin position="505"/>
        <end position="533"/>
    </location>
</feature>
<feature type="domain" description="C2H2-type" evidence="12">
    <location>
        <begin position="442"/>
        <end position="464"/>
    </location>
</feature>
<keyword evidence="15" id="KW-1185">Reference proteome</keyword>
<dbReference type="Pfam" id="PF00096">
    <property type="entry name" value="zf-C2H2"/>
    <property type="match status" value="8"/>
</dbReference>
<feature type="domain" description="C2H2-type" evidence="12">
    <location>
        <begin position="385"/>
        <end position="412"/>
    </location>
</feature>
<keyword evidence="7" id="KW-0238">DNA-binding</keyword>
<feature type="binding site" evidence="11">
    <location>
        <position position="58"/>
    </location>
    <ligand>
        <name>Zn(2+)</name>
        <dbReference type="ChEBI" id="CHEBI:29105"/>
    </ligand>
</feature>
<evidence type="ECO:0000256" key="11">
    <source>
        <dbReference type="PROSITE-ProRule" id="PRU01263"/>
    </source>
</evidence>
<name>A0ABD2MNU9_9CUCU</name>
<proteinExistence type="predicted"/>
<dbReference type="InterPro" id="IPR050752">
    <property type="entry name" value="C2H2-ZF_domain"/>
</dbReference>
<gene>
    <name evidence="14" type="ORF">HHI36_007118</name>
</gene>
<feature type="domain" description="ZAD" evidence="13">
    <location>
        <begin position="12"/>
        <end position="85"/>
    </location>
</feature>
<dbReference type="GO" id="GO:0008270">
    <property type="term" value="F:zinc ion binding"/>
    <property type="evidence" value="ECO:0007669"/>
    <property type="project" value="UniProtKB-UniRule"/>
</dbReference>
<dbReference type="InterPro" id="IPR013087">
    <property type="entry name" value="Znf_C2H2_type"/>
</dbReference>
<feature type="domain" description="C2H2-type" evidence="12">
    <location>
        <begin position="535"/>
        <end position="562"/>
    </location>
</feature>
<dbReference type="PROSITE" id="PS00028">
    <property type="entry name" value="ZINC_FINGER_C2H2_1"/>
    <property type="match status" value="13"/>
</dbReference>
<dbReference type="SUPFAM" id="SSF57716">
    <property type="entry name" value="Glucocorticoid receptor-like (DNA-binding domain)"/>
    <property type="match status" value="1"/>
</dbReference>
<evidence type="ECO:0000313" key="14">
    <source>
        <dbReference type="EMBL" id="KAL3267983.1"/>
    </source>
</evidence>
<evidence type="ECO:0000256" key="2">
    <source>
        <dbReference type="ARBA" id="ARBA00022723"/>
    </source>
</evidence>
<evidence type="ECO:0000256" key="7">
    <source>
        <dbReference type="ARBA" id="ARBA00023125"/>
    </source>
</evidence>
<dbReference type="SUPFAM" id="SSF57667">
    <property type="entry name" value="beta-beta-alpha zinc fingers"/>
    <property type="match status" value="6"/>
</dbReference>
<feature type="domain" description="C2H2-type" evidence="12">
    <location>
        <begin position="469"/>
        <end position="497"/>
    </location>
</feature>
<keyword evidence="4 10" id="KW-0863">Zinc-finger</keyword>
<dbReference type="PROSITE" id="PS51915">
    <property type="entry name" value="ZAD"/>
    <property type="match status" value="1"/>
</dbReference>
<protein>
    <submittedName>
        <fullName evidence="14">Uncharacterized protein</fullName>
    </submittedName>
</protein>
<dbReference type="AlphaFoldDB" id="A0ABD2MNU9"/>
<keyword evidence="8" id="KW-0804">Transcription</keyword>
<feature type="binding site" evidence="11">
    <location>
        <position position="17"/>
    </location>
    <ligand>
        <name>Zn(2+)</name>
        <dbReference type="ChEBI" id="CHEBI:29105"/>
    </ligand>
</feature>
<dbReference type="SMART" id="SM00355">
    <property type="entry name" value="ZnF_C2H2"/>
    <property type="match status" value="14"/>
</dbReference>
<dbReference type="SMART" id="SM00868">
    <property type="entry name" value="zf-AD"/>
    <property type="match status" value="1"/>
</dbReference>
<keyword evidence="6" id="KW-0805">Transcription regulation</keyword>
<feature type="binding site" evidence="11">
    <location>
        <position position="14"/>
    </location>
    <ligand>
        <name>Zn(2+)</name>
        <dbReference type="ChEBI" id="CHEBI:29105"/>
    </ligand>
</feature>
<evidence type="ECO:0000256" key="10">
    <source>
        <dbReference type="PROSITE-ProRule" id="PRU00042"/>
    </source>
</evidence>
<reference evidence="14 15" key="1">
    <citation type="journal article" date="2021" name="BMC Biol.">
        <title>Horizontally acquired antibacterial genes associated with adaptive radiation of ladybird beetles.</title>
        <authorList>
            <person name="Li H.S."/>
            <person name="Tang X.F."/>
            <person name="Huang Y.H."/>
            <person name="Xu Z.Y."/>
            <person name="Chen M.L."/>
            <person name="Du X.Y."/>
            <person name="Qiu B.Y."/>
            <person name="Chen P.T."/>
            <person name="Zhang W."/>
            <person name="Slipinski A."/>
            <person name="Escalona H.E."/>
            <person name="Waterhouse R.M."/>
            <person name="Zwick A."/>
            <person name="Pang H."/>
        </authorList>
    </citation>
    <scope>NUCLEOTIDE SEQUENCE [LARGE SCALE GENOMIC DNA]</scope>
    <source>
        <strain evidence="14">SYSU2018</strain>
    </source>
</reference>
<evidence type="ECO:0000313" key="15">
    <source>
        <dbReference type="Proteomes" id="UP001516400"/>
    </source>
</evidence>
<comment type="subcellular location">
    <subcellularLocation>
        <location evidence="1">Nucleus</location>
    </subcellularLocation>
</comment>
<feature type="domain" description="C2H2-type" evidence="12">
    <location>
        <begin position="563"/>
        <end position="590"/>
    </location>
</feature>
<evidence type="ECO:0000256" key="3">
    <source>
        <dbReference type="ARBA" id="ARBA00022737"/>
    </source>
</evidence>
<dbReference type="InterPro" id="IPR012934">
    <property type="entry name" value="Znf_AD"/>
</dbReference>
<evidence type="ECO:0000256" key="9">
    <source>
        <dbReference type="ARBA" id="ARBA00023242"/>
    </source>
</evidence>
<dbReference type="PROSITE" id="PS50157">
    <property type="entry name" value="ZINC_FINGER_C2H2_2"/>
    <property type="match status" value="11"/>
</dbReference>
<comment type="caution">
    <text evidence="14">The sequence shown here is derived from an EMBL/GenBank/DDBJ whole genome shotgun (WGS) entry which is preliminary data.</text>
</comment>
<dbReference type="FunFam" id="3.30.160.60:FF:000264">
    <property type="entry name" value="Zinc finger protein 236"/>
    <property type="match status" value="1"/>
</dbReference>
<organism evidence="14 15">
    <name type="scientific">Cryptolaemus montrouzieri</name>
    <dbReference type="NCBI Taxonomy" id="559131"/>
    <lineage>
        <taxon>Eukaryota</taxon>
        <taxon>Metazoa</taxon>
        <taxon>Ecdysozoa</taxon>
        <taxon>Arthropoda</taxon>
        <taxon>Hexapoda</taxon>
        <taxon>Insecta</taxon>
        <taxon>Pterygota</taxon>
        <taxon>Neoptera</taxon>
        <taxon>Endopterygota</taxon>
        <taxon>Coleoptera</taxon>
        <taxon>Polyphaga</taxon>
        <taxon>Cucujiformia</taxon>
        <taxon>Coccinelloidea</taxon>
        <taxon>Coccinellidae</taxon>
        <taxon>Scymninae</taxon>
        <taxon>Scymnini</taxon>
        <taxon>Cryptolaemus</taxon>
    </lineage>
</organism>
<evidence type="ECO:0000259" key="12">
    <source>
        <dbReference type="PROSITE" id="PS50157"/>
    </source>
</evidence>
<dbReference type="Pfam" id="PF13912">
    <property type="entry name" value="zf-C2H2_6"/>
    <property type="match status" value="1"/>
</dbReference>
<dbReference type="GO" id="GO:0010468">
    <property type="term" value="P:regulation of gene expression"/>
    <property type="evidence" value="ECO:0007669"/>
    <property type="project" value="UniProtKB-ARBA"/>
</dbReference>
<feature type="domain" description="C2H2-type" evidence="12">
    <location>
        <begin position="591"/>
        <end position="619"/>
    </location>
</feature>
<dbReference type="Pfam" id="PF07776">
    <property type="entry name" value="zf-AD"/>
    <property type="match status" value="1"/>
</dbReference>
<dbReference type="PANTHER" id="PTHR24384:SF189">
    <property type="entry name" value="C2H2-TYPE DOMAIN-CONTAINING PROTEIN-RELATED"/>
    <property type="match status" value="1"/>
</dbReference>
<evidence type="ECO:0000256" key="4">
    <source>
        <dbReference type="ARBA" id="ARBA00022771"/>
    </source>
</evidence>
<feature type="domain" description="C2H2-type" evidence="12">
    <location>
        <begin position="620"/>
        <end position="647"/>
    </location>
</feature>
<dbReference type="GO" id="GO:0005634">
    <property type="term" value="C:nucleus"/>
    <property type="evidence" value="ECO:0007669"/>
    <property type="project" value="UniProtKB-SubCell"/>
</dbReference>
<evidence type="ECO:0000259" key="13">
    <source>
        <dbReference type="PROSITE" id="PS51915"/>
    </source>
</evidence>
<dbReference type="EMBL" id="JABFTP020000021">
    <property type="protein sequence ID" value="KAL3267983.1"/>
    <property type="molecule type" value="Genomic_DNA"/>
</dbReference>
<dbReference type="FunFam" id="3.30.160.60:FF:000145">
    <property type="entry name" value="Zinc finger protein 574"/>
    <property type="match status" value="1"/>
</dbReference>
<keyword evidence="5 11" id="KW-0862">Zinc</keyword>
<keyword evidence="3" id="KW-0677">Repeat</keyword>
<dbReference type="InterPro" id="IPR036236">
    <property type="entry name" value="Znf_C2H2_sf"/>
</dbReference>
<keyword evidence="9" id="KW-0539">Nucleus</keyword>
<evidence type="ECO:0000256" key="1">
    <source>
        <dbReference type="ARBA" id="ARBA00004123"/>
    </source>
</evidence>
<feature type="domain" description="C2H2-type" evidence="12">
    <location>
        <begin position="320"/>
        <end position="347"/>
    </location>
</feature>
<feature type="binding site" evidence="11">
    <location>
        <position position="61"/>
    </location>
    <ligand>
        <name>Zn(2+)</name>
        <dbReference type="ChEBI" id="CHEBI:29105"/>
    </ligand>
</feature>
<dbReference type="FunFam" id="3.30.160.60:FF:000744">
    <property type="entry name" value="zinc finger E-box-binding homeobox 1"/>
    <property type="match status" value="1"/>
</dbReference>
<dbReference type="Gene3D" id="3.30.160.60">
    <property type="entry name" value="Classic Zinc Finger"/>
    <property type="match status" value="10"/>
</dbReference>
<dbReference type="Proteomes" id="UP001516400">
    <property type="component" value="Unassembled WGS sequence"/>
</dbReference>
<dbReference type="FunFam" id="3.30.160.60:FF:000100">
    <property type="entry name" value="Zinc finger 45-like"/>
    <property type="match status" value="1"/>
</dbReference>
<keyword evidence="2 11" id="KW-0479">Metal-binding</keyword>
<evidence type="ECO:0000256" key="8">
    <source>
        <dbReference type="ARBA" id="ARBA00023163"/>
    </source>
</evidence>
<dbReference type="Gene3D" id="3.40.1800.20">
    <property type="match status" value="1"/>
</dbReference>
<feature type="domain" description="C2H2-type" evidence="12">
    <location>
        <begin position="649"/>
        <end position="673"/>
    </location>
</feature>
<accession>A0ABD2MNU9</accession>
<dbReference type="PANTHER" id="PTHR24384">
    <property type="entry name" value="FINGER PUTATIVE TRANSCRIPTION FACTOR FAMILY-RELATED"/>
    <property type="match status" value="1"/>
</dbReference>
<feature type="domain" description="C2H2-type" evidence="12">
    <location>
        <begin position="413"/>
        <end position="440"/>
    </location>
</feature>